<accession>A0A1X7U2X6</accession>
<dbReference type="EnsemblMetazoa" id="Aqu2.1.22115_001">
    <property type="protein sequence ID" value="Aqu2.1.22115_001"/>
    <property type="gene ID" value="Aqu2.1.22115"/>
</dbReference>
<organism evidence="1">
    <name type="scientific">Amphimedon queenslandica</name>
    <name type="common">Sponge</name>
    <dbReference type="NCBI Taxonomy" id="400682"/>
    <lineage>
        <taxon>Eukaryota</taxon>
        <taxon>Metazoa</taxon>
        <taxon>Porifera</taxon>
        <taxon>Demospongiae</taxon>
        <taxon>Heteroscleromorpha</taxon>
        <taxon>Haplosclerida</taxon>
        <taxon>Niphatidae</taxon>
        <taxon>Amphimedon</taxon>
    </lineage>
</organism>
<evidence type="ECO:0008006" key="2">
    <source>
        <dbReference type="Google" id="ProtNLM"/>
    </source>
</evidence>
<evidence type="ECO:0000313" key="1">
    <source>
        <dbReference type="EnsemblMetazoa" id="Aqu2.1.22115_001"/>
    </source>
</evidence>
<sequence length="71" mass="7785">MREYLELGHAEPVPISDVDKHVSEVFYLPMHIVYKSSSTTIKVRAVFDASAKSSTGISFNDTLLVGPTVDS</sequence>
<reference evidence="1" key="1">
    <citation type="submission" date="2017-05" db="UniProtKB">
        <authorList>
            <consortium name="EnsemblMetazoa"/>
        </authorList>
    </citation>
    <scope>IDENTIFICATION</scope>
</reference>
<name>A0A1X7U2X6_AMPQE</name>
<dbReference type="AlphaFoldDB" id="A0A1X7U2X6"/>
<protein>
    <recommendedName>
        <fullName evidence="2">Peptidase aspartic putative domain-containing protein</fullName>
    </recommendedName>
</protein>
<dbReference type="OrthoDB" id="5920040at2759"/>
<dbReference type="InParanoid" id="A0A1X7U2X6"/>
<proteinExistence type="predicted"/>